<dbReference type="Proteomes" id="UP000613177">
    <property type="component" value="Unassembled WGS sequence"/>
</dbReference>
<evidence type="ECO:0000313" key="2">
    <source>
        <dbReference type="EMBL" id="KAG2229650.1"/>
    </source>
</evidence>
<accession>A0A8H7SJI6</accession>
<feature type="region of interest" description="Disordered" evidence="1">
    <location>
        <begin position="109"/>
        <end position="132"/>
    </location>
</feature>
<dbReference type="EMBL" id="JAEPRE010000254">
    <property type="protein sequence ID" value="KAG2229650.1"/>
    <property type="molecule type" value="Genomic_DNA"/>
</dbReference>
<name>A0A8H7SJI6_9FUNG</name>
<reference evidence="2" key="1">
    <citation type="submission" date="2021-01" db="EMBL/GenBank/DDBJ databases">
        <title>Metabolic potential, ecology and presence of endohyphal bacteria is reflected in genomic diversity of Mucoromycotina.</title>
        <authorList>
            <person name="Muszewska A."/>
            <person name="Okrasinska A."/>
            <person name="Steczkiewicz K."/>
            <person name="Drgas O."/>
            <person name="Orlowska M."/>
            <person name="Perlinska-Lenart U."/>
            <person name="Aleksandrzak-Piekarczyk T."/>
            <person name="Szatraj K."/>
            <person name="Zielenkiewicz U."/>
            <person name="Pilsyk S."/>
            <person name="Malc E."/>
            <person name="Mieczkowski P."/>
            <person name="Kruszewska J.S."/>
            <person name="Biernat P."/>
            <person name="Pawlowska J."/>
        </authorList>
    </citation>
    <scope>NUCLEOTIDE SEQUENCE</scope>
    <source>
        <strain evidence="2">WA0000018081</strain>
    </source>
</reference>
<evidence type="ECO:0000313" key="3">
    <source>
        <dbReference type="Proteomes" id="UP000613177"/>
    </source>
</evidence>
<protein>
    <submittedName>
        <fullName evidence="2">Uncharacterized protein</fullName>
    </submittedName>
</protein>
<comment type="caution">
    <text evidence="2">The sequence shown here is derived from an EMBL/GenBank/DDBJ whole genome shotgun (WGS) entry which is preliminary data.</text>
</comment>
<dbReference type="AlphaFoldDB" id="A0A8H7SJI6"/>
<keyword evidence="3" id="KW-1185">Reference proteome</keyword>
<organism evidence="2 3">
    <name type="scientific">Thamnidium elegans</name>
    <dbReference type="NCBI Taxonomy" id="101142"/>
    <lineage>
        <taxon>Eukaryota</taxon>
        <taxon>Fungi</taxon>
        <taxon>Fungi incertae sedis</taxon>
        <taxon>Mucoromycota</taxon>
        <taxon>Mucoromycotina</taxon>
        <taxon>Mucoromycetes</taxon>
        <taxon>Mucorales</taxon>
        <taxon>Mucorineae</taxon>
        <taxon>Mucoraceae</taxon>
        <taxon>Thamnidium</taxon>
    </lineage>
</organism>
<evidence type="ECO:0000256" key="1">
    <source>
        <dbReference type="SAM" id="MobiDB-lite"/>
    </source>
</evidence>
<gene>
    <name evidence="2" type="ORF">INT48_000611</name>
</gene>
<proteinExistence type="predicted"/>
<sequence>MSMTKEEAACSIYGLEVTTENAKQCLEYLESAGLVPIGFKGFNSSLKRKEIEEKESESSFEVSVSQSKRILLNSLCHLSQLLAVCDLTFGAERKRYMNVVLLGKTFPTLKNSEKSSEPPRQQQQQLDMPDPI</sequence>